<keyword evidence="2 3" id="KW-0808">Transferase</keyword>
<evidence type="ECO:0000256" key="3">
    <source>
        <dbReference type="RuleBase" id="RU363071"/>
    </source>
</evidence>
<dbReference type="RefSeq" id="WP_307855621.1">
    <property type="nucleotide sequence ID" value="NZ_JAGINW010000001.1"/>
</dbReference>
<keyword evidence="3" id="KW-0057">Aromatic amino acid biosynthesis</keyword>
<dbReference type="PANTHER" id="PTHR21337:SF0">
    <property type="entry name" value="PHOSPHO-2-DEHYDRO-3-DEOXYHEPTONATE ALDOLASE"/>
    <property type="match status" value="1"/>
</dbReference>
<dbReference type="EC" id="2.5.1.54" evidence="3"/>
<comment type="catalytic activity">
    <reaction evidence="3">
        <text>D-erythrose 4-phosphate + phosphoenolpyruvate + H2O = 7-phospho-2-dehydro-3-deoxy-D-arabino-heptonate + phosphate</text>
        <dbReference type="Rhea" id="RHEA:14717"/>
        <dbReference type="ChEBI" id="CHEBI:15377"/>
        <dbReference type="ChEBI" id="CHEBI:16897"/>
        <dbReference type="ChEBI" id="CHEBI:43474"/>
        <dbReference type="ChEBI" id="CHEBI:58394"/>
        <dbReference type="ChEBI" id="CHEBI:58702"/>
        <dbReference type="EC" id="2.5.1.54"/>
    </reaction>
</comment>
<evidence type="ECO:0000256" key="4">
    <source>
        <dbReference type="SAM" id="MobiDB-lite"/>
    </source>
</evidence>
<dbReference type="Gene3D" id="3.20.20.70">
    <property type="entry name" value="Aldolase class I"/>
    <property type="match status" value="1"/>
</dbReference>
<name>A0ABS4U0A7_9PSEU</name>
<keyword evidence="3" id="KW-0028">Amino-acid biosynthesis</keyword>
<dbReference type="InterPro" id="IPR002480">
    <property type="entry name" value="DAHP_synth_2"/>
</dbReference>
<sequence>MRGVTNSPRKAARQWHPASWRTRSAAQQPDWPDPCELARVRTLLGAAPALTTPAEVRVLRRVLAGVGEGRAFVIQGGDCAEPFGEQTVHAARAKRHILNMLADEISLRLGVPAVVVGRVAGQFAKPRSVLSEVVDGEEMPAFRGLAVNSPEPIASARRASPERMLAAYYSALAVRTEVSGGLWTSHEALLLDYEEALVRTDPRNDEWYLSSAHFPWIGDRTREVGGAHVEFLSGVANPVACKIGPTAKPDGIVQLCGRLDPHRTPGKLTLICRLGAGQVRDHLPRLVKAVRQAGHPVIWLCDPMHGNTYRTQLGLKTRQLTDIVSEITDCREVLTGMGEWLGGLHLEVAGENVTECVGEDVTEDDLTKRYTSLCDPRLNDSQAMSLVSLFDNGL</sequence>
<dbReference type="SUPFAM" id="SSF51569">
    <property type="entry name" value="Aldolase"/>
    <property type="match status" value="1"/>
</dbReference>
<comment type="caution">
    <text evidence="5">The sequence shown here is derived from an EMBL/GenBank/DDBJ whole genome shotgun (WGS) entry which is preliminary data.</text>
</comment>
<keyword evidence="6" id="KW-1185">Reference proteome</keyword>
<comment type="pathway">
    <text evidence="3">Metabolic intermediate biosynthesis; chorismate biosynthesis; chorismate from D-erythrose 4-phosphate and phosphoenolpyruvate: step 1/7.</text>
</comment>
<proteinExistence type="inferred from homology"/>
<dbReference type="Proteomes" id="UP001519332">
    <property type="component" value="Unassembled WGS sequence"/>
</dbReference>
<dbReference type="Pfam" id="PF01474">
    <property type="entry name" value="DAHP_synth_2"/>
    <property type="match status" value="2"/>
</dbReference>
<evidence type="ECO:0000313" key="6">
    <source>
        <dbReference type="Proteomes" id="UP001519332"/>
    </source>
</evidence>
<comment type="similarity">
    <text evidence="1 3">Belongs to the class-II DAHP synthase family.</text>
</comment>
<dbReference type="InterPro" id="IPR013785">
    <property type="entry name" value="Aldolase_TIM"/>
</dbReference>
<dbReference type="EMBL" id="JAGINW010000001">
    <property type="protein sequence ID" value="MBP2329678.1"/>
    <property type="molecule type" value="Genomic_DNA"/>
</dbReference>
<reference evidence="5 6" key="1">
    <citation type="submission" date="2021-03" db="EMBL/GenBank/DDBJ databases">
        <title>Sequencing the genomes of 1000 actinobacteria strains.</title>
        <authorList>
            <person name="Klenk H.-P."/>
        </authorList>
    </citation>
    <scope>NUCLEOTIDE SEQUENCE [LARGE SCALE GENOMIC DNA]</scope>
    <source>
        <strain evidence="5 6">DSM 46670</strain>
    </source>
</reference>
<evidence type="ECO:0000313" key="5">
    <source>
        <dbReference type="EMBL" id="MBP2329678.1"/>
    </source>
</evidence>
<evidence type="ECO:0000256" key="2">
    <source>
        <dbReference type="ARBA" id="ARBA00022679"/>
    </source>
</evidence>
<dbReference type="PANTHER" id="PTHR21337">
    <property type="entry name" value="PHOSPHO-2-DEHYDRO-3-DEOXYHEPTONATE ALDOLASE 1, 2"/>
    <property type="match status" value="1"/>
</dbReference>
<feature type="region of interest" description="Disordered" evidence="4">
    <location>
        <begin position="1"/>
        <end position="31"/>
    </location>
</feature>
<dbReference type="GO" id="GO:0003849">
    <property type="term" value="F:3-deoxy-7-phosphoheptulonate synthase activity"/>
    <property type="evidence" value="ECO:0007669"/>
    <property type="project" value="UniProtKB-EC"/>
</dbReference>
<organism evidence="5 6">
    <name type="scientific">Kibdelosporangium banguiense</name>
    <dbReference type="NCBI Taxonomy" id="1365924"/>
    <lineage>
        <taxon>Bacteria</taxon>
        <taxon>Bacillati</taxon>
        <taxon>Actinomycetota</taxon>
        <taxon>Actinomycetes</taxon>
        <taxon>Pseudonocardiales</taxon>
        <taxon>Pseudonocardiaceae</taxon>
        <taxon>Kibdelosporangium</taxon>
    </lineage>
</organism>
<accession>A0ABS4U0A7</accession>
<evidence type="ECO:0000256" key="1">
    <source>
        <dbReference type="ARBA" id="ARBA00008911"/>
    </source>
</evidence>
<protein>
    <recommendedName>
        <fullName evidence="3">Phospho-2-dehydro-3-deoxyheptonate aldolase</fullName>
        <ecNumber evidence="3">2.5.1.54</ecNumber>
    </recommendedName>
</protein>
<gene>
    <name evidence="5" type="ORF">JOF56_010063</name>
</gene>